<accession>A0A2P5SXX7</accession>
<evidence type="ECO:0000256" key="2">
    <source>
        <dbReference type="ARBA" id="ARBA00022555"/>
    </source>
</evidence>
<dbReference type="GO" id="GO:0005840">
    <property type="term" value="C:ribosome"/>
    <property type="evidence" value="ECO:0007669"/>
    <property type="project" value="UniProtKB-KW"/>
</dbReference>
<dbReference type="RefSeq" id="WP_136131802.1">
    <property type="nucleotide sequence ID" value="NZ_PDKS01000003.1"/>
</dbReference>
<evidence type="ECO:0000259" key="11">
    <source>
        <dbReference type="Pfam" id="PF00673"/>
    </source>
</evidence>
<comment type="function">
    <text evidence="8">This is 1 of the proteins that bind and probably mediate the attachment of the 5S RNA into the large ribosomal subunit, where it forms part of the central protuberance. In the 70S ribosome it contacts protein S13 of the 30S subunit (bridge B1b), connecting the 2 subunits; this bridge is implicated in subunit movement. Contacts the P site tRNA; the 5S rRNA and some of its associated proteins might help stabilize positioning of ribosome-bound tRNAs.</text>
</comment>
<evidence type="ECO:0000259" key="10">
    <source>
        <dbReference type="Pfam" id="PF00281"/>
    </source>
</evidence>
<evidence type="ECO:0000256" key="4">
    <source>
        <dbReference type="ARBA" id="ARBA00022884"/>
    </source>
</evidence>
<evidence type="ECO:0000256" key="7">
    <source>
        <dbReference type="ARBA" id="ARBA00035245"/>
    </source>
</evidence>
<proteinExistence type="inferred from homology"/>
<evidence type="ECO:0000256" key="6">
    <source>
        <dbReference type="ARBA" id="ARBA00023274"/>
    </source>
</evidence>
<reference evidence="12 13" key="1">
    <citation type="journal article" date="2018" name="Genome Biol. Evol.">
        <title>Cladogenesis and Genomic Streamlining in Extracellular Endosymbionts of Tropical Stink Bugs.</title>
        <authorList>
            <person name="Otero-Bravo A."/>
            <person name="Goffredi S."/>
            <person name="Sabree Z.L."/>
        </authorList>
    </citation>
    <scope>NUCLEOTIDE SEQUENCE [LARGE SCALE GENOMIC DNA]</scope>
    <source>
        <strain evidence="12 13">SoET</strain>
    </source>
</reference>
<dbReference type="InterPro" id="IPR031310">
    <property type="entry name" value="Ribosomal_uL5_N"/>
</dbReference>
<evidence type="ECO:0000256" key="8">
    <source>
        <dbReference type="HAMAP-Rule" id="MF_01333"/>
    </source>
</evidence>
<dbReference type="InterPro" id="IPR002132">
    <property type="entry name" value="Ribosomal_uL5"/>
</dbReference>
<dbReference type="Pfam" id="PF00281">
    <property type="entry name" value="Ribosomal_L5"/>
    <property type="match status" value="1"/>
</dbReference>
<dbReference type="OrthoDB" id="9806626at2"/>
<dbReference type="GO" id="GO:0006412">
    <property type="term" value="P:translation"/>
    <property type="evidence" value="ECO:0007669"/>
    <property type="project" value="UniProtKB-UniRule"/>
</dbReference>
<name>A0A2P5SXX7_9GAMM</name>
<dbReference type="InterPro" id="IPR022803">
    <property type="entry name" value="Ribosomal_uL5_dom_sf"/>
</dbReference>
<dbReference type="PANTHER" id="PTHR11994">
    <property type="entry name" value="60S RIBOSOMAL PROTEIN L11-RELATED"/>
    <property type="match status" value="1"/>
</dbReference>
<dbReference type="GO" id="GO:0000049">
    <property type="term" value="F:tRNA binding"/>
    <property type="evidence" value="ECO:0007669"/>
    <property type="project" value="UniProtKB-UniRule"/>
</dbReference>
<evidence type="ECO:0000256" key="9">
    <source>
        <dbReference type="RuleBase" id="RU003930"/>
    </source>
</evidence>
<dbReference type="FunFam" id="3.30.1440.10:FF:000001">
    <property type="entry name" value="50S ribosomal protein L5"/>
    <property type="match status" value="1"/>
</dbReference>
<dbReference type="InterPro" id="IPR031309">
    <property type="entry name" value="Ribosomal_uL5_C"/>
</dbReference>
<evidence type="ECO:0000313" key="13">
    <source>
        <dbReference type="Proteomes" id="UP000296034"/>
    </source>
</evidence>
<dbReference type="SUPFAM" id="SSF55282">
    <property type="entry name" value="RL5-like"/>
    <property type="match status" value="1"/>
</dbReference>
<evidence type="ECO:0000256" key="5">
    <source>
        <dbReference type="ARBA" id="ARBA00022980"/>
    </source>
</evidence>
<evidence type="ECO:0000256" key="1">
    <source>
        <dbReference type="ARBA" id="ARBA00008553"/>
    </source>
</evidence>
<keyword evidence="4 8" id="KW-0694">RNA-binding</keyword>
<sequence length="179" mass="20265">MSKLHDYYNNEVVKKLVAKFGYNSVMQVPQIKKITLNMGIGKAVADRKFLDSALSDLELISGQKPLITKVRKSVAGFKIRQGYAIGCKVTLRGERMWEFFEKLIVIVIPRIRDFRGLSVKSFDGFGNYNMGIREQIIFPEISYDKINHISGLDIAISTTAQSDSEGMALLCAFNFPFRK</sequence>
<dbReference type="Gene3D" id="3.30.1440.10">
    <property type="match status" value="1"/>
</dbReference>
<dbReference type="PIRSF" id="PIRSF002161">
    <property type="entry name" value="Ribosomal_L5"/>
    <property type="match status" value="1"/>
</dbReference>
<dbReference type="InterPro" id="IPR020930">
    <property type="entry name" value="Ribosomal_uL5_bac-type"/>
</dbReference>
<dbReference type="AlphaFoldDB" id="A0A2P5SXX7"/>
<dbReference type="NCBIfam" id="NF000585">
    <property type="entry name" value="PRK00010.1"/>
    <property type="match status" value="1"/>
</dbReference>
<dbReference type="Pfam" id="PF00673">
    <property type="entry name" value="Ribosomal_L5_C"/>
    <property type="match status" value="1"/>
</dbReference>
<dbReference type="Proteomes" id="UP000296034">
    <property type="component" value="Unassembled WGS sequence"/>
</dbReference>
<keyword evidence="2 8" id="KW-0820">tRNA-binding</keyword>
<dbReference type="HAMAP" id="MF_01333_B">
    <property type="entry name" value="Ribosomal_uL5_B"/>
    <property type="match status" value="1"/>
</dbReference>
<feature type="domain" description="Large ribosomal subunit protein uL5 C-terminal" evidence="11">
    <location>
        <begin position="85"/>
        <end position="177"/>
    </location>
</feature>
<keyword evidence="5 8" id="KW-0689">Ribosomal protein</keyword>
<keyword evidence="6 8" id="KW-0687">Ribonucleoprotein</keyword>
<comment type="similarity">
    <text evidence="1 8 9">Belongs to the universal ribosomal protein uL5 family.</text>
</comment>
<comment type="caution">
    <text evidence="12">The sequence shown here is derived from an EMBL/GenBank/DDBJ whole genome shotgun (WGS) entry which is preliminary data.</text>
</comment>
<dbReference type="GO" id="GO:0019843">
    <property type="term" value="F:rRNA binding"/>
    <property type="evidence" value="ECO:0007669"/>
    <property type="project" value="UniProtKB-UniRule"/>
</dbReference>
<gene>
    <name evidence="8" type="primary">rplE</name>
    <name evidence="12" type="ORF">CRV11_02605</name>
</gene>
<dbReference type="EMBL" id="PDKS01000003">
    <property type="protein sequence ID" value="PPI87186.1"/>
    <property type="molecule type" value="Genomic_DNA"/>
</dbReference>
<dbReference type="GO" id="GO:1990904">
    <property type="term" value="C:ribonucleoprotein complex"/>
    <property type="evidence" value="ECO:0007669"/>
    <property type="project" value="UniProtKB-KW"/>
</dbReference>
<protein>
    <recommendedName>
        <fullName evidence="7 8">Large ribosomal subunit protein uL5</fullName>
    </recommendedName>
</protein>
<keyword evidence="3 8" id="KW-0699">rRNA-binding</keyword>
<comment type="subunit">
    <text evidence="8">Part of the 50S ribosomal subunit; part of the 5S rRNA/L5/L18/L25 subcomplex. Contacts the 5S rRNA and the P site tRNA. Forms a bridge to the 30S subunit in the 70S ribosome.</text>
</comment>
<dbReference type="GO" id="GO:0003735">
    <property type="term" value="F:structural constituent of ribosome"/>
    <property type="evidence" value="ECO:0007669"/>
    <property type="project" value="InterPro"/>
</dbReference>
<evidence type="ECO:0000313" key="12">
    <source>
        <dbReference type="EMBL" id="PPI87186.1"/>
    </source>
</evidence>
<organism evidence="12 13">
    <name type="scientific">Candidatus Pantoea edessiphila</name>
    <dbReference type="NCBI Taxonomy" id="2044610"/>
    <lineage>
        <taxon>Bacteria</taxon>
        <taxon>Pseudomonadati</taxon>
        <taxon>Pseudomonadota</taxon>
        <taxon>Gammaproteobacteria</taxon>
        <taxon>Enterobacterales</taxon>
        <taxon>Erwiniaceae</taxon>
        <taxon>Pantoea</taxon>
    </lineage>
</organism>
<feature type="domain" description="Large ribosomal subunit protein uL5 N-terminal" evidence="10">
    <location>
        <begin position="24"/>
        <end position="80"/>
    </location>
</feature>
<evidence type="ECO:0000256" key="3">
    <source>
        <dbReference type="ARBA" id="ARBA00022730"/>
    </source>
</evidence>